<dbReference type="PROSITE" id="PS51898">
    <property type="entry name" value="TYR_RECOMBINASE"/>
    <property type="match status" value="1"/>
</dbReference>
<dbReference type="SUPFAM" id="SSF56349">
    <property type="entry name" value="DNA breaking-rejoining enzymes"/>
    <property type="match status" value="1"/>
</dbReference>
<dbReference type="InterPro" id="IPR010998">
    <property type="entry name" value="Integrase_recombinase_N"/>
</dbReference>
<keyword evidence="1" id="KW-0238">DNA-binding</keyword>
<dbReference type="EMBL" id="JBEDNZ010000014">
    <property type="protein sequence ID" value="KAL0830095.1"/>
    <property type="molecule type" value="Genomic_DNA"/>
</dbReference>
<reference evidence="5 7" key="1">
    <citation type="submission" date="2024-06" db="EMBL/GenBank/DDBJ databases">
        <title>A chromosome-level genome assembly of beet webworm, Loxostege sticticalis.</title>
        <authorList>
            <person name="Zhang Y."/>
        </authorList>
    </citation>
    <scope>NUCLEOTIDE SEQUENCE [LARGE SCALE GENOMIC DNA]</scope>
    <source>
        <strain evidence="5">AQ028</strain>
        <tissue evidence="5">Male pupae</tissue>
    </source>
</reference>
<evidence type="ECO:0000313" key="6">
    <source>
        <dbReference type="EMBL" id="KAL0840798.1"/>
    </source>
</evidence>
<dbReference type="InterPro" id="IPR011010">
    <property type="entry name" value="DNA_brk_join_enz"/>
</dbReference>
<evidence type="ECO:0000256" key="1">
    <source>
        <dbReference type="ARBA" id="ARBA00023125"/>
    </source>
</evidence>
<feature type="region of interest" description="Disordered" evidence="3">
    <location>
        <begin position="260"/>
        <end position="335"/>
    </location>
</feature>
<feature type="domain" description="Tyr recombinase" evidence="4">
    <location>
        <begin position="448"/>
        <end position="656"/>
    </location>
</feature>
<dbReference type="EMBL" id="JBEDNZ010000006">
    <property type="protein sequence ID" value="KAL0840798.1"/>
    <property type="molecule type" value="Genomic_DNA"/>
</dbReference>
<name>A0ABD0T0T1_LOXSC</name>
<keyword evidence="2" id="KW-0233">DNA recombination</keyword>
<evidence type="ECO:0000259" key="4">
    <source>
        <dbReference type="PROSITE" id="PS51898"/>
    </source>
</evidence>
<dbReference type="AlphaFoldDB" id="A0ABD0T0T1"/>
<feature type="compositionally biased region" description="Polar residues" evidence="3">
    <location>
        <begin position="298"/>
        <end position="309"/>
    </location>
</feature>
<dbReference type="GO" id="GO:0006310">
    <property type="term" value="P:DNA recombination"/>
    <property type="evidence" value="ECO:0007669"/>
    <property type="project" value="UniProtKB-KW"/>
</dbReference>
<dbReference type="InterPro" id="IPR013762">
    <property type="entry name" value="Integrase-like_cat_sf"/>
</dbReference>
<dbReference type="Proteomes" id="UP001549921">
    <property type="component" value="Unassembled WGS sequence"/>
</dbReference>
<evidence type="ECO:0000256" key="3">
    <source>
        <dbReference type="SAM" id="MobiDB-lite"/>
    </source>
</evidence>
<dbReference type="InterPro" id="IPR002104">
    <property type="entry name" value="Integrase_catalytic"/>
</dbReference>
<gene>
    <name evidence="5" type="ORF">ABMA28_003552</name>
    <name evidence="6" type="ORF">ABMA28_014609</name>
</gene>
<evidence type="ECO:0000256" key="2">
    <source>
        <dbReference type="ARBA" id="ARBA00023172"/>
    </source>
</evidence>
<dbReference type="Pfam" id="PF00589">
    <property type="entry name" value="Phage_integrase"/>
    <property type="match status" value="1"/>
</dbReference>
<dbReference type="PANTHER" id="PTHR35617">
    <property type="entry name" value="PHAGE_INTEGRASE DOMAIN-CONTAINING PROTEIN"/>
    <property type="match status" value="1"/>
</dbReference>
<comment type="caution">
    <text evidence="5">The sequence shown here is derived from an EMBL/GenBank/DDBJ whole genome shotgun (WGS) entry which is preliminary data.</text>
</comment>
<proteinExistence type="predicted"/>
<dbReference type="PANTHER" id="PTHR35617:SF3">
    <property type="entry name" value="CORE-BINDING (CB) DOMAIN-CONTAINING PROTEIN"/>
    <property type="match status" value="1"/>
</dbReference>
<protein>
    <recommendedName>
        <fullName evidence="4">Tyr recombinase domain-containing protein</fullName>
    </recommendedName>
</protein>
<evidence type="ECO:0000313" key="5">
    <source>
        <dbReference type="EMBL" id="KAL0830095.1"/>
    </source>
</evidence>
<evidence type="ECO:0000313" key="7">
    <source>
        <dbReference type="Proteomes" id="UP001549921"/>
    </source>
</evidence>
<organism evidence="5 7">
    <name type="scientific">Loxostege sticticalis</name>
    <name type="common">Beet webworm moth</name>
    <dbReference type="NCBI Taxonomy" id="481309"/>
    <lineage>
        <taxon>Eukaryota</taxon>
        <taxon>Metazoa</taxon>
        <taxon>Ecdysozoa</taxon>
        <taxon>Arthropoda</taxon>
        <taxon>Hexapoda</taxon>
        <taxon>Insecta</taxon>
        <taxon>Pterygota</taxon>
        <taxon>Neoptera</taxon>
        <taxon>Endopterygota</taxon>
        <taxon>Lepidoptera</taxon>
        <taxon>Glossata</taxon>
        <taxon>Ditrysia</taxon>
        <taxon>Pyraloidea</taxon>
        <taxon>Crambidae</taxon>
        <taxon>Pyraustinae</taxon>
        <taxon>Loxostege</taxon>
    </lineage>
</organism>
<sequence length="663" mass="73855">MPKRKKCSEDYEHLLKKMKKLERKILRASRRSSESSSSDRSGVNESVYNPQDMEPLSLEPIASTSAAADAADAAALAAVRAASAAAETENQLNSDAQNAVSPEMPLPLDDETLAILGLTKEIRKELQNKYLPPANSTLVDAPALNPEIKAAVSDAVAKRDKGIEIKQKQVANAISCIGQATTHLLSQDGKNPTLLKLLMDANRILCDCQYLDSVTRRNFILATLKKDMRDQLQTTKIDTMLFGKNFAETIKTAKAISKSGADLKSNPNIKPATKKTKSFPPTNLNWKAPPPKGRPPGTQRTQQPASQKITALKYTPTPQLRDGERRHSHPAPPDYPGCRRIIRESLLRRRVPPASLDIMLSSLSDNSIKQYDACLKKWYRFCHFNNIDVFEASIPQVMYFLTENYNSGSQYGTLNSCRSALSLILGRQIGNDDRIKRLFKGFFRLRPPLPKYNVTWDTSLVLDHLSSWFPNEELSLENLSKKLATLLALVTAHRVQTLSKINIQNIEIKTNEISIKIPDLIKTSRPGSLQPILVLPFFREKPQICPVSTLCTYLSTTHDLRNNHTSLFVSLKKPHSAVTAQTLSRWIKSTLQACGIDTSTFTAHSTRHAASSRASKLGISLDLIRKTAGWSGTSKTFGKFYNRIILTNNDNNQHLFARSIIDD</sequence>
<dbReference type="Gene3D" id="1.10.443.10">
    <property type="entry name" value="Intergrase catalytic core"/>
    <property type="match status" value="1"/>
</dbReference>
<dbReference type="Gene3D" id="1.10.150.130">
    <property type="match status" value="1"/>
</dbReference>
<accession>A0ABD0T0T1</accession>
<feature type="region of interest" description="Disordered" evidence="3">
    <location>
        <begin position="22"/>
        <end position="54"/>
    </location>
</feature>
<dbReference type="GO" id="GO:0003677">
    <property type="term" value="F:DNA binding"/>
    <property type="evidence" value="ECO:0007669"/>
    <property type="project" value="UniProtKB-KW"/>
</dbReference>